<accession>A0A401T5E4</accession>
<comment type="caution">
    <text evidence="2">The sequence shown here is derived from an EMBL/GenBank/DDBJ whole genome shotgun (WGS) entry which is preliminary data.</text>
</comment>
<keyword evidence="1" id="KW-0472">Membrane</keyword>
<protein>
    <submittedName>
        <fullName evidence="2">Uncharacterized protein</fullName>
    </submittedName>
</protein>
<dbReference type="AlphaFoldDB" id="A0A401T5E4"/>
<evidence type="ECO:0000256" key="1">
    <source>
        <dbReference type="SAM" id="Phobius"/>
    </source>
</evidence>
<keyword evidence="1" id="KW-0812">Transmembrane</keyword>
<gene>
    <name evidence="2" type="ORF">chiPu_0016321</name>
</gene>
<evidence type="ECO:0000313" key="2">
    <source>
        <dbReference type="EMBL" id="GCC37814.1"/>
    </source>
</evidence>
<dbReference type="EMBL" id="BEZZ01001061">
    <property type="protein sequence ID" value="GCC37814.1"/>
    <property type="molecule type" value="Genomic_DNA"/>
</dbReference>
<evidence type="ECO:0000313" key="3">
    <source>
        <dbReference type="Proteomes" id="UP000287033"/>
    </source>
</evidence>
<proteinExistence type="predicted"/>
<organism evidence="2 3">
    <name type="scientific">Chiloscyllium punctatum</name>
    <name type="common">Brownbanded bambooshark</name>
    <name type="synonym">Hemiscyllium punctatum</name>
    <dbReference type="NCBI Taxonomy" id="137246"/>
    <lineage>
        <taxon>Eukaryota</taxon>
        <taxon>Metazoa</taxon>
        <taxon>Chordata</taxon>
        <taxon>Craniata</taxon>
        <taxon>Vertebrata</taxon>
        <taxon>Chondrichthyes</taxon>
        <taxon>Elasmobranchii</taxon>
        <taxon>Galeomorphii</taxon>
        <taxon>Galeoidea</taxon>
        <taxon>Orectolobiformes</taxon>
        <taxon>Hemiscylliidae</taxon>
        <taxon>Chiloscyllium</taxon>
    </lineage>
</organism>
<name>A0A401T5E4_CHIPU</name>
<keyword evidence="3" id="KW-1185">Reference proteome</keyword>
<dbReference type="Proteomes" id="UP000287033">
    <property type="component" value="Unassembled WGS sequence"/>
</dbReference>
<feature type="transmembrane region" description="Helical" evidence="1">
    <location>
        <begin position="20"/>
        <end position="43"/>
    </location>
</feature>
<sequence>MTVVPELLLQWFLKYHVWFYVYYLIFIITGQYPGILCYCGPLLPSSYARCHRGSWLAKSSAITGLLALPEGVRGFILNHDSSWGGGSPIMLSACYSGYDQA</sequence>
<keyword evidence="1" id="KW-1133">Transmembrane helix</keyword>
<reference evidence="2 3" key="1">
    <citation type="journal article" date="2018" name="Nat. Ecol. Evol.">
        <title>Shark genomes provide insights into elasmobranch evolution and the origin of vertebrates.</title>
        <authorList>
            <person name="Hara Y"/>
            <person name="Yamaguchi K"/>
            <person name="Onimaru K"/>
            <person name="Kadota M"/>
            <person name="Koyanagi M"/>
            <person name="Keeley SD"/>
            <person name="Tatsumi K"/>
            <person name="Tanaka K"/>
            <person name="Motone F"/>
            <person name="Kageyama Y"/>
            <person name="Nozu R"/>
            <person name="Adachi N"/>
            <person name="Nishimura O"/>
            <person name="Nakagawa R"/>
            <person name="Tanegashima C"/>
            <person name="Kiyatake I"/>
            <person name="Matsumoto R"/>
            <person name="Murakumo K"/>
            <person name="Nishida K"/>
            <person name="Terakita A"/>
            <person name="Kuratani S"/>
            <person name="Sato K"/>
            <person name="Hyodo S Kuraku.S."/>
        </authorList>
    </citation>
    <scope>NUCLEOTIDE SEQUENCE [LARGE SCALE GENOMIC DNA]</scope>
</reference>